<protein>
    <submittedName>
        <fullName evidence="2">Uncharacterized protein</fullName>
    </submittedName>
</protein>
<evidence type="ECO:0000256" key="1">
    <source>
        <dbReference type="SAM" id="Phobius"/>
    </source>
</evidence>
<feature type="transmembrane region" description="Helical" evidence="1">
    <location>
        <begin position="232"/>
        <end position="250"/>
    </location>
</feature>
<dbReference type="STRING" id="236814.IX39_17260"/>
<comment type="caution">
    <text evidence="2">The sequence shown here is derived from an EMBL/GenBank/DDBJ whole genome shotgun (WGS) entry which is preliminary data.</text>
</comment>
<keyword evidence="1" id="KW-1133">Transmembrane helix</keyword>
<dbReference type="EMBL" id="JPRP01000003">
    <property type="protein sequence ID" value="KFE98141.1"/>
    <property type="molecule type" value="Genomic_DNA"/>
</dbReference>
<keyword evidence="1" id="KW-0812">Transmembrane</keyword>
<feature type="transmembrane region" description="Helical" evidence="1">
    <location>
        <begin position="74"/>
        <end position="94"/>
    </location>
</feature>
<organism evidence="2 3">
    <name type="scientific">Chryseobacterium formosense</name>
    <dbReference type="NCBI Taxonomy" id="236814"/>
    <lineage>
        <taxon>Bacteria</taxon>
        <taxon>Pseudomonadati</taxon>
        <taxon>Bacteroidota</taxon>
        <taxon>Flavobacteriia</taxon>
        <taxon>Flavobacteriales</taxon>
        <taxon>Weeksellaceae</taxon>
        <taxon>Chryseobacterium group</taxon>
        <taxon>Chryseobacterium</taxon>
    </lineage>
</organism>
<name>A0A085Z128_9FLAO</name>
<dbReference type="AlphaFoldDB" id="A0A085Z128"/>
<dbReference type="Proteomes" id="UP000028713">
    <property type="component" value="Unassembled WGS sequence"/>
</dbReference>
<feature type="transmembrane region" description="Helical" evidence="1">
    <location>
        <begin position="148"/>
        <end position="175"/>
    </location>
</feature>
<feature type="transmembrane region" description="Helical" evidence="1">
    <location>
        <begin position="21"/>
        <end position="39"/>
    </location>
</feature>
<reference evidence="2 3" key="1">
    <citation type="submission" date="2014-07" db="EMBL/GenBank/DDBJ databases">
        <title>Genome of Chryseobacterium formosense LMG 24722.</title>
        <authorList>
            <person name="Pipes S.E."/>
            <person name="Stropko S.J."/>
            <person name="Newman J.D."/>
        </authorList>
    </citation>
    <scope>NUCLEOTIDE SEQUENCE [LARGE SCALE GENOMIC DNA]</scope>
    <source>
        <strain evidence="2 3">LMG 24722</strain>
    </source>
</reference>
<dbReference type="RefSeq" id="WP_034678652.1">
    <property type="nucleotide sequence ID" value="NZ_FPAP01000003.1"/>
</dbReference>
<keyword evidence="3" id="KW-1185">Reference proteome</keyword>
<keyword evidence="1" id="KW-0472">Membrane</keyword>
<accession>A0A085Z128</accession>
<sequence>MHKIYRHFQFRFNQSFRIFNFNPKVSLPVFLIFGVLMIIELPEIYLYPLLYFSLVLVFHINRKDIPFLKKIFIHNWRLIIFLESAIIYTIFLMANINYKIEKFGLMMFGSVVLLCFLQPKPKPFPTLQWNFISNDLFEWKSYLRKNTWMFILTYLIIIASAYYPASLILCGIFLLDYLSHVYEHNENKEMLEVYFKKMSFKDKIYKNLIFFNSLLLPTYIVFIIINFNESLYLLYYIFFMNLYFLLIITRKYKLYHHHEKSSYFSIIVFIEFFTYSMLIIPAFIMIRLHMKEAQQNINQYVGN</sequence>
<dbReference type="eggNOG" id="ENOG5033D9W">
    <property type="taxonomic scope" value="Bacteria"/>
</dbReference>
<dbReference type="OrthoDB" id="1274135at2"/>
<feature type="transmembrane region" description="Helical" evidence="1">
    <location>
        <begin position="262"/>
        <end position="286"/>
    </location>
</feature>
<feature type="transmembrane region" description="Helical" evidence="1">
    <location>
        <begin position="204"/>
        <end position="225"/>
    </location>
</feature>
<evidence type="ECO:0000313" key="3">
    <source>
        <dbReference type="Proteomes" id="UP000028713"/>
    </source>
</evidence>
<gene>
    <name evidence="2" type="ORF">IX39_17260</name>
</gene>
<evidence type="ECO:0000313" key="2">
    <source>
        <dbReference type="EMBL" id="KFE98141.1"/>
    </source>
</evidence>
<proteinExistence type="predicted"/>